<feature type="domain" description="GGDEF" evidence="7">
    <location>
        <begin position="393"/>
        <end position="523"/>
    </location>
</feature>
<dbReference type="AlphaFoldDB" id="A0A559JBR4"/>
<dbReference type="CDD" id="cd01949">
    <property type="entry name" value="GGDEF"/>
    <property type="match status" value="1"/>
</dbReference>
<evidence type="ECO:0000313" key="8">
    <source>
        <dbReference type="EMBL" id="TVX97326.1"/>
    </source>
</evidence>
<evidence type="ECO:0000313" key="9">
    <source>
        <dbReference type="Proteomes" id="UP000316330"/>
    </source>
</evidence>
<feature type="transmembrane region" description="Helical" evidence="6">
    <location>
        <begin position="286"/>
        <end position="305"/>
    </location>
</feature>
<dbReference type="GO" id="GO:1902201">
    <property type="term" value="P:negative regulation of bacterial-type flagellum-dependent cell motility"/>
    <property type="evidence" value="ECO:0007669"/>
    <property type="project" value="TreeGrafter"/>
</dbReference>
<evidence type="ECO:0000256" key="1">
    <source>
        <dbReference type="ARBA" id="ARBA00004651"/>
    </source>
</evidence>
<proteinExistence type="predicted"/>
<dbReference type="FunFam" id="3.30.70.270:FF:000001">
    <property type="entry name" value="Diguanylate cyclase domain protein"/>
    <property type="match status" value="1"/>
</dbReference>
<evidence type="ECO:0000256" key="3">
    <source>
        <dbReference type="ARBA" id="ARBA00022692"/>
    </source>
</evidence>
<dbReference type="Pfam" id="PF00990">
    <property type="entry name" value="GGDEF"/>
    <property type="match status" value="1"/>
</dbReference>
<evidence type="ECO:0000256" key="4">
    <source>
        <dbReference type="ARBA" id="ARBA00022989"/>
    </source>
</evidence>
<dbReference type="GO" id="GO:0052621">
    <property type="term" value="F:diguanylate cyclase activity"/>
    <property type="evidence" value="ECO:0007669"/>
    <property type="project" value="TreeGrafter"/>
</dbReference>
<evidence type="ECO:0000256" key="2">
    <source>
        <dbReference type="ARBA" id="ARBA00022475"/>
    </source>
</evidence>
<dbReference type="InterPro" id="IPR033479">
    <property type="entry name" value="dCache_1"/>
</dbReference>
<dbReference type="NCBIfam" id="TIGR00254">
    <property type="entry name" value="GGDEF"/>
    <property type="match status" value="1"/>
</dbReference>
<evidence type="ECO:0000259" key="7">
    <source>
        <dbReference type="PROSITE" id="PS50887"/>
    </source>
</evidence>
<dbReference type="SMART" id="SM00267">
    <property type="entry name" value="GGDEF"/>
    <property type="match status" value="1"/>
</dbReference>
<keyword evidence="3 6" id="KW-0812">Transmembrane</keyword>
<dbReference type="OrthoDB" id="9759607at2"/>
<dbReference type="PANTHER" id="PTHR45138:SF9">
    <property type="entry name" value="DIGUANYLATE CYCLASE DGCM-RELATED"/>
    <property type="match status" value="1"/>
</dbReference>
<organism evidence="8 9">
    <name type="scientific">Cohnella terricola</name>
    <dbReference type="NCBI Taxonomy" id="1289167"/>
    <lineage>
        <taxon>Bacteria</taxon>
        <taxon>Bacillati</taxon>
        <taxon>Bacillota</taxon>
        <taxon>Bacilli</taxon>
        <taxon>Bacillales</taxon>
        <taxon>Paenibacillaceae</taxon>
        <taxon>Cohnella</taxon>
    </lineage>
</organism>
<accession>A0A559JBR4</accession>
<dbReference type="SUPFAM" id="SSF103190">
    <property type="entry name" value="Sensory domain-like"/>
    <property type="match status" value="2"/>
</dbReference>
<dbReference type="SUPFAM" id="SSF55073">
    <property type="entry name" value="Nucleotide cyclase"/>
    <property type="match status" value="1"/>
</dbReference>
<dbReference type="InterPro" id="IPR000160">
    <property type="entry name" value="GGDEF_dom"/>
</dbReference>
<reference evidence="8 9" key="1">
    <citation type="submission" date="2019-07" db="EMBL/GenBank/DDBJ databases">
        <authorList>
            <person name="Kim J."/>
        </authorList>
    </citation>
    <scope>NUCLEOTIDE SEQUENCE [LARGE SCALE GENOMIC DNA]</scope>
    <source>
        <strain evidence="8 9">G13</strain>
    </source>
</reference>
<sequence>MIMHLQKGFRLRSTVNAIVTLTVLATMAISSFIAYSSEKQSLTHTTFQLNQVYADKISDTVNAVFANMKHGLAITGEYLAKDLSRPDLQDYLELFQKSNSSFNSVFIIGKDGKLVESSNPAVKRGSLIASDGTKQALEQKRSLISEPYISAATNKLIVMISEPLYDSEGRYSGFIGGSIWLHETNIFQTILGSAPNESDGSYAYVVSSKGILLYHPDSSRIGEKVEGNPVIDHVAAGLNGMERVVNSQGVDMLASYAYIREAGWGIVAQTPTEVVLTVASKLVLRIMLYMFPALLIFLIAIYWIIRKLSDPLVKLASFASMLSPNNSGRDELPKIHSLNYEANELHKAFGRAVRHFRYQFDNLSQEAQTDPLTGLNNRRTMDKYIKDWISMSRPFSLIILDLDHFKLVNDTFGHDVGDEVLKFLANNLRRLFNEDYKCCRMGGEEFVILVPNESIEVALHEAERIRKYMAETDSPTGGKVTLSIGVAHYPGFASNAEQLFRIADEALYRAKHQGRNRVEAAQALSPQEMTI</sequence>
<dbReference type="CDD" id="cd12912">
    <property type="entry name" value="PDC2_MCP_like"/>
    <property type="match status" value="1"/>
</dbReference>
<keyword evidence="5 6" id="KW-0472">Membrane</keyword>
<dbReference type="EMBL" id="VNJJ01000012">
    <property type="protein sequence ID" value="TVX97326.1"/>
    <property type="molecule type" value="Genomic_DNA"/>
</dbReference>
<dbReference type="GO" id="GO:0005886">
    <property type="term" value="C:plasma membrane"/>
    <property type="evidence" value="ECO:0007669"/>
    <property type="project" value="UniProtKB-SubCell"/>
</dbReference>
<protein>
    <submittedName>
        <fullName evidence="8">Diguanylate cyclase</fullName>
    </submittedName>
</protein>
<evidence type="ECO:0000256" key="6">
    <source>
        <dbReference type="SAM" id="Phobius"/>
    </source>
</evidence>
<keyword evidence="2" id="KW-1003">Cell membrane</keyword>
<keyword evidence="4 6" id="KW-1133">Transmembrane helix</keyword>
<dbReference type="Gene3D" id="3.30.70.270">
    <property type="match status" value="1"/>
</dbReference>
<dbReference type="InterPro" id="IPR050469">
    <property type="entry name" value="Diguanylate_Cyclase"/>
</dbReference>
<evidence type="ECO:0000256" key="5">
    <source>
        <dbReference type="ARBA" id="ARBA00023136"/>
    </source>
</evidence>
<dbReference type="PANTHER" id="PTHR45138">
    <property type="entry name" value="REGULATORY COMPONENTS OF SENSORY TRANSDUCTION SYSTEM"/>
    <property type="match status" value="1"/>
</dbReference>
<comment type="subcellular location">
    <subcellularLocation>
        <location evidence="1">Cell membrane</location>
        <topology evidence="1">Multi-pass membrane protein</topology>
    </subcellularLocation>
</comment>
<comment type="caution">
    <text evidence="8">The sequence shown here is derived from an EMBL/GenBank/DDBJ whole genome shotgun (WGS) entry which is preliminary data.</text>
</comment>
<dbReference type="Proteomes" id="UP000316330">
    <property type="component" value="Unassembled WGS sequence"/>
</dbReference>
<dbReference type="Pfam" id="PF02743">
    <property type="entry name" value="dCache_1"/>
    <property type="match status" value="1"/>
</dbReference>
<dbReference type="GO" id="GO:0043709">
    <property type="term" value="P:cell adhesion involved in single-species biofilm formation"/>
    <property type="evidence" value="ECO:0007669"/>
    <property type="project" value="TreeGrafter"/>
</dbReference>
<dbReference type="Gene3D" id="3.30.450.20">
    <property type="entry name" value="PAS domain"/>
    <property type="match status" value="1"/>
</dbReference>
<dbReference type="InterPro" id="IPR029787">
    <property type="entry name" value="Nucleotide_cyclase"/>
</dbReference>
<dbReference type="PROSITE" id="PS50887">
    <property type="entry name" value="GGDEF"/>
    <property type="match status" value="1"/>
</dbReference>
<dbReference type="InterPro" id="IPR029151">
    <property type="entry name" value="Sensor-like_sf"/>
</dbReference>
<keyword evidence="9" id="KW-1185">Reference proteome</keyword>
<dbReference type="CDD" id="cd18773">
    <property type="entry name" value="PDC1_HK_sensor"/>
    <property type="match status" value="1"/>
</dbReference>
<gene>
    <name evidence="8" type="ORF">FPZ45_18480</name>
</gene>
<dbReference type="InterPro" id="IPR043128">
    <property type="entry name" value="Rev_trsase/Diguanyl_cyclase"/>
</dbReference>
<name>A0A559JBR4_9BACL</name>